<dbReference type="Proteomes" id="UP000256980">
    <property type="component" value="Unassembled WGS sequence"/>
</dbReference>
<keyword evidence="5" id="KW-1185">Reference proteome</keyword>
<protein>
    <submittedName>
        <fullName evidence="4">Putative secreted protein (Por secretion system target)</fullName>
    </submittedName>
</protein>
<keyword evidence="1 2" id="KW-0732">Signal</keyword>
<evidence type="ECO:0000313" key="5">
    <source>
        <dbReference type="Proteomes" id="UP000256980"/>
    </source>
</evidence>
<sequence length="260" mass="29307">MRTILFSLILLIASVNIIEAQDEIQLVRVNFQNLEGYTRQLLLGFVPDNSATDGTDYGYDALNIDDLPNDLNWIIEEQRYIIQGVGEFNTNKYYPLGMFLADSGDVHISLDSLENFDQTIEVYLYDVTLDTYTLLNDVDYSSNLTADIYLNRFYITFSNSVGAAINEDLLSVAETKVEDLKIWHSSLQNELNIKGVSDSNHSLSIVLYSLDGKQIMKEKIFNPSLTDLIKLQTSNISAGVYILKIESDVFAHTSKVCLGK</sequence>
<dbReference type="InterPro" id="IPR026444">
    <property type="entry name" value="Secre_tail"/>
</dbReference>
<feature type="signal peptide" evidence="2">
    <location>
        <begin position="1"/>
        <end position="20"/>
    </location>
</feature>
<dbReference type="RefSeq" id="WP_115818054.1">
    <property type="nucleotide sequence ID" value="NZ_QRDV01000007.1"/>
</dbReference>
<feature type="domain" description="Secretion system C-terminal sorting" evidence="3">
    <location>
        <begin position="188"/>
        <end position="256"/>
    </location>
</feature>
<reference evidence="4 5" key="1">
    <citation type="submission" date="2018-07" db="EMBL/GenBank/DDBJ databases">
        <title>Genomic Encyclopedia of Type Strains, Phase III (KMG-III): the genomes of soil and plant-associated and newly described type strains.</title>
        <authorList>
            <person name="Whitman W."/>
        </authorList>
    </citation>
    <scope>NUCLEOTIDE SEQUENCE [LARGE SCALE GENOMIC DNA]</scope>
    <source>
        <strain evidence="4 5">CECT 7946</strain>
    </source>
</reference>
<evidence type="ECO:0000313" key="4">
    <source>
        <dbReference type="EMBL" id="RED42860.1"/>
    </source>
</evidence>
<feature type="chain" id="PRO_5017671752" evidence="2">
    <location>
        <begin position="21"/>
        <end position="260"/>
    </location>
</feature>
<dbReference type="OrthoDB" id="1418027at2"/>
<dbReference type="EMBL" id="QRDV01000007">
    <property type="protein sequence ID" value="RED42860.1"/>
    <property type="molecule type" value="Genomic_DNA"/>
</dbReference>
<dbReference type="NCBIfam" id="TIGR04183">
    <property type="entry name" value="Por_Secre_tail"/>
    <property type="match status" value="1"/>
</dbReference>
<organism evidence="4 5">
    <name type="scientific">Winogradskyella eximia</name>
    <dbReference type="NCBI Taxonomy" id="262006"/>
    <lineage>
        <taxon>Bacteria</taxon>
        <taxon>Pseudomonadati</taxon>
        <taxon>Bacteroidota</taxon>
        <taxon>Flavobacteriia</taxon>
        <taxon>Flavobacteriales</taxon>
        <taxon>Flavobacteriaceae</taxon>
        <taxon>Winogradskyella</taxon>
    </lineage>
</organism>
<evidence type="ECO:0000259" key="3">
    <source>
        <dbReference type="Pfam" id="PF18962"/>
    </source>
</evidence>
<dbReference type="Pfam" id="PF18962">
    <property type="entry name" value="Por_Secre_tail"/>
    <property type="match status" value="1"/>
</dbReference>
<proteinExistence type="predicted"/>
<name>A0A3D9H037_9FLAO</name>
<accession>A0A3D9H037</accession>
<gene>
    <name evidence="4" type="ORF">DFQ10_10744</name>
</gene>
<dbReference type="AlphaFoldDB" id="A0A3D9H037"/>
<evidence type="ECO:0000256" key="1">
    <source>
        <dbReference type="ARBA" id="ARBA00022729"/>
    </source>
</evidence>
<evidence type="ECO:0000256" key="2">
    <source>
        <dbReference type="SAM" id="SignalP"/>
    </source>
</evidence>
<comment type="caution">
    <text evidence="4">The sequence shown here is derived from an EMBL/GenBank/DDBJ whole genome shotgun (WGS) entry which is preliminary data.</text>
</comment>